<name>A0A016STH1_9BILA</name>
<protein>
    <submittedName>
        <fullName evidence="2">Uncharacterized protein</fullName>
    </submittedName>
</protein>
<sequence>MKLTKRQNPFKGGVQTSFFWHFCEGSCIPLYTLTNPLPGVTVTESVPTEPNLRLTQSLSNLKADHSGPPRTPHPHANGTRKKKPAKLPPVITPSESQEQLPAVPQSASTTTSHPPSILSRTSSRERRMR</sequence>
<evidence type="ECO:0000256" key="1">
    <source>
        <dbReference type="SAM" id="MobiDB-lite"/>
    </source>
</evidence>
<dbReference type="EMBL" id="JARK01001515">
    <property type="protein sequence ID" value="EYB93706.1"/>
    <property type="molecule type" value="Genomic_DNA"/>
</dbReference>
<reference evidence="3" key="1">
    <citation type="journal article" date="2015" name="Nat. Genet.">
        <title>The genome and transcriptome of the zoonotic hookworm Ancylostoma ceylanicum identify infection-specific gene families.</title>
        <authorList>
            <person name="Schwarz E.M."/>
            <person name="Hu Y."/>
            <person name="Antoshechkin I."/>
            <person name="Miller M.M."/>
            <person name="Sternberg P.W."/>
            <person name="Aroian R.V."/>
        </authorList>
    </citation>
    <scope>NUCLEOTIDE SEQUENCE</scope>
    <source>
        <strain evidence="3">HY135</strain>
    </source>
</reference>
<keyword evidence="3" id="KW-1185">Reference proteome</keyword>
<dbReference type="AlphaFoldDB" id="A0A016STH1"/>
<dbReference type="Proteomes" id="UP000024635">
    <property type="component" value="Unassembled WGS sequence"/>
</dbReference>
<evidence type="ECO:0000313" key="3">
    <source>
        <dbReference type="Proteomes" id="UP000024635"/>
    </source>
</evidence>
<gene>
    <name evidence="2" type="primary">Acey_s0179.g705</name>
    <name evidence="2" type="synonym">Acey-F37A4.6</name>
    <name evidence="2" type="ORF">Y032_0179g705</name>
</gene>
<feature type="compositionally biased region" description="Polar residues" evidence="1">
    <location>
        <begin position="42"/>
        <end position="60"/>
    </location>
</feature>
<dbReference type="OrthoDB" id="5855276at2759"/>
<proteinExistence type="predicted"/>
<organism evidence="2 3">
    <name type="scientific">Ancylostoma ceylanicum</name>
    <dbReference type="NCBI Taxonomy" id="53326"/>
    <lineage>
        <taxon>Eukaryota</taxon>
        <taxon>Metazoa</taxon>
        <taxon>Ecdysozoa</taxon>
        <taxon>Nematoda</taxon>
        <taxon>Chromadorea</taxon>
        <taxon>Rhabditida</taxon>
        <taxon>Rhabditina</taxon>
        <taxon>Rhabditomorpha</taxon>
        <taxon>Strongyloidea</taxon>
        <taxon>Ancylostomatidae</taxon>
        <taxon>Ancylostomatinae</taxon>
        <taxon>Ancylostoma</taxon>
    </lineage>
</organism>
<feature type="compositionally biased region" description="Polar residues" evidence="1">
    <location>
        <begin position="93"/>
        <end position="121"/>
    </location>
</feature>
<accession>A0A016STH1</accession>
<feature type="region of interest" description="Disordered" evidence="1">
    <location>
        <begin position="38"/>
        <end position="129"/>
    </location>
</feature>
<evidence type="ECO:0000313" key="2">
    <source>
        <dbReference type="EMBL" id="EYB93706.1"/>
    </source>
</evidence>
<comment type="caution">
    <text evidence="2">The sequence shown here is derived from an EMBL/GenBank/DDBJ whole genome shotgun (WGS) entry which is preliminary data.</text>
</comment>